<dbReference type="Proteomes" id="UP001141806">
    <property type="component" value="Unassembled WGS sequence"/>
</dbReference>
<keyword evidence="3" id="KW-1185">Reference proteome</keyword>
<sequence length="169" mass="19361">MLRKDKQVGPVVNPRGLDSASGKGRNCPVKPGFLSILWNVFEDIRITAWTETVAKQRRFCSYFYWFHSDLSIFTGFVPASIHRNMILLEKIIPQERGIHERALAVCRELWLYVCESRLRKYCTGCGQTQCTSPPFEFGSGQPAPTYHIMAVSFVFNGKKFTENCWFPVG</sequence>
<evidence type="ECO:0000256" key="1">
    <source>
        <dbReference type="SAM" id="MobiDB-lite"/>
    </source>
</evidence>
<comment type="caution">
    <text evidence="2">The sequence shown here is derived from an EMBL/GenBank/DDBJ whole genome shotgun (WGS) entry which is preliminary data.</text>
</comment>
<accession>A0A9Q0KTG6</accession>
<feature type="region of interest" description="Disordered" evidence="1">
    <location>
        <begin position="1"/>
        <end position="23"/>
    </location>
</feature>
<proteinExistence type="predicted"/>
<protein>
    <submittedName>
        <fullName evidence="2">Uncharacterized protein</fullName>
    </submittedName>
</protein>
<gene>
    <name evidence="2" type="ORF">NE237_001090</name>
</gene>
<dbReference type="EMBL" id="JAMYWD010000003">
    <property type="protein sequence ID" value="KAJ4975984.1"/>
    <property type="molecule type" value="Genomic_DNA"/>
</dbReference>
<dbReference type="AlphaFoldDB" id="A0A9Q0KTG6"/>
<name>A0A9Q0KTG6_9MAGN</name>
<reference evidence="2" key="1">
    <citation type="journal article" date="2023" name="Plant J.">
        <title>The genome of the king protea, Protea cynaroides.</title>
        <authorList>
            <person name="Chang J."/>
            <person name="Duong T.A."/>
            <person name="Schoeman C."/>
            <person name="Ma X."/>
            <person name="Roodt D."/>
            <person name="Barker N."/>
            <person name="Li Z."/>
            <person name="Van de Peer Y."/>
            <person name="Mizrachi E."/>
        </authorList>
    </citation>
    <scope>NUCLEOTIDE SEQUENCE</scope>
    <source>
        <tissue evidence="2">Young leaves</tissue>
    </source>
</reference>
<evidence type="ECO:0000313" key="2">
    <source>
        <dbReference type="EMBL" id="KAJ4975984.1"/>
    </source>
</evidence>
<evidence type="ECO:0000313" key="3">
    <source>
        <dbReference type="Proteomes" id="UP001141806"/>
    </source>
</evidence>
<organism evidence="2 3">
    <name type="scientific">Protea cynaroides</name>
    <dbReference type="NCBI Taxonomy" id="273540"/>
    <lineage>
        <taxon>Eukaryota</taxon>
        <taxon>Viridiplantae</taxon>
        <taxon>Streptophyta</taxon>
        <taxon>Embryophyta</taxon>
        <taxon>Tracheophyta</taxon>
        <taxon>Spermatophyta</taxon>
        <taxon>Magnoliopsida</taxon>
        <taxon>Proteales</taxon>
        <taxon>Proteaceae</taxon>
        <taxon>Protea</taxon>
    </lineage>
</organism>